<comment type="caution">
    <text evidence="2">The sequence shown here is derived from an EMBL/GenBank/DDBJ whole genome shotgun (WGS) entry which is preliminary data.</text>
</comment>
<gene>
    <name evidence="2" type="ORF">KP509_08G034700</name>
</gene>
<keyword evidence="3" id="KW-1185">Reference proteome</keyword>
<reference evidence="2" key="1">
    <citation type="submission" date="2021-08" db="EMBL/GenBank/DDBJ databases">
        <title>WGS assembly of Ceratopteris richardii.</title>
        <authorList>
            <person name="Marchant D.B."/>
            <person name="Chen G."/>
            <person name="Jenkins J."/>
            <person name="Shu S."/>
            <person name="Leebens-Mack J."/>
            <person name="Grimwood J."/>
            <person name="Schmutz J."/>
            <person name="Soltis P."/>
            <person name="Soltis D."/>
            <person name="Chen Z.-H."/>
        </authorList>
    </citation>
    <scope>NUCLEOTIDE SEQUENCE</scope>
    <source>
        <strain evidence="2">Whitten #5841</strain>
        <tissue evidence="2">Leaf</tissue>
    </source>
</reference>
<name>A0A8T2U4S0_CERRI</name>
<protein>
    <submittedName>
        <fullName evidence="2">Uncharacterized protein</fullName>
    </submittedName>
</protein>
<sequence length="95" mass="10692">MSWLLDSQPSECSRGMSPTSSITAHSEHLTLASRLCTVTRQRKAKSFKSSLKGQMISNAWILHASLSFSSMFFKERSTRGVEAKGLERQSRKVDR</sequence>
<evidence type="ECO:0000313" key="2">
    <source>
        <dbReference type="EMBL" id="KAH7431181.1"/>
    </source>
</evidence>
<evidence type="ECO:0000313" key="3">
    <source>
        <dbReference type="Proteomes" id="UP000825935"/>
    </source>
</evidence>
<feature type="region of interest" description="Disordered" evidence="1">
    <location>
        <begin position="1"/>
        <end position="25"/>
    </location>
</feature>
<feature type="compositionally biased region" description="Polar residues" evidence="1">
    <location>
        <begin position="1"/>
        <end position="24"/>
    </location>
</feature>
<dbReference type="Proteomes" id="UP000825935">
    <property type="component" value="Chromosome 8"/>
</dbReference>
<proteinExistence type="predicted"/>
<evidence type="ECO:0000256" key="1">
    <source>
        <dbReference type="SAM" id="MobiDB-lite"/>
    </source>
</evidence>
<accession>A0A8T2U4S0</accession>
<dbReference type="AlphaFoldDB" id="A0A8T2U4S0"/>
<organism evidence="2 3">
    <name type="scientific">Ceratopteris richardii</name>
    <name type="common">Triangle waterfern</name>
    <dbReference type="NCBI Taxonomy" id="49495"/>
    <lineage>
        <taxon>Eukaryota</taxon>
        <taxon>Viridiplantae</taxon>
        <taxon>Streptophyta</taxon>
        <taxon>Embryophyta</taxon>
        <taxon>Tracheophyta</taxon>
        <taxon>Polypodiopsida</taxon>
        <taxon>Polypodiidae</taxon>
        <taxon>Polypodiales</taxon>
        <taxon>Pteridineae</taxon>
        <taxon>Pteridaceae</taxon>
        <taxon>Parkerioideae</taxon>
        <taxon>Ceratopteris</taxon>
    </lineage>
</organism>
<dbReference type="EMBL" id="CM035413">
    <property type="protein sequence ID" value="KAH7431181.1"/>
    <property type="molecule type" value="Genomic_DNA"/>
</dbReference>